<organism evidence="3 4">
    <name type="scientific">Candidatus Methylumidiphilus alinenensis</name>
    <dbReference type="NCBI Taxonomy" id="2202197"/>
    <lineage>
        <taxon>Bacteria</taxon>
        <taxon>Pseudomonadati</taxon>
        <taxon>Pseudomonadota</taxon>
        <taxon>Gammaproteobacteria</taxon>
        <taxon>Methylococcales</taxon>
        <taxon>Candidatus Methylumidiphilus</taxon>
    </lineage>
</organism>
<dbReference type="Gene3D" id="3.40.1620.10">
    <property type="entry name" value="YefM-like domain"/>
    <property type="match status" value="1"/>
</dbReference>
<dbReference type="InterPro" id="IPR051405">
    <property type="entry name" value="phD/YefM_antitoxin"/>
</dbReference>
<dbReference type="InterPro" id="IPR006442">
    <property type="entry name" value="Antitoxin_Phd/YefM"/>
</dbReference>
<gene>
    <name evidence="3" type="ORF">DM484_30080</name>
</gene>
<dbReference type="AlphaFoldDB" id="A0A2W4QAA3"/>
<comment type="caution">
    <text evidence="3">The sequence shown here is derived from an EMBL/GenBank/DDBJ whole genome shotgun (WGS) entry which is preliminary data.</text>
</comment>
<evidence type="ECO:0000313" key="3">
    <source>
        <dbReference type="EMBL" id="PZN69231.1"/>
    </source>
</evidence>
<dbReference type="SUPFAM" id="SSF143120">
    <property type="entry name" value="YefM-like"/>
    <property type="match status" value="1"/>
</dbReference>
<protein>
    <recommendedName>
        <fullName evidence="2">Antitoxin</fullName>
    </recommendedName>
</protein>
<sequence>MAIQTSYSQANSRLADFLDEATHNREIVIIQRQGEEDVALIAADELAGLLETAHLLQSPANAKRLLATLERERQGQCAAQSIEELRREVGLDPV</sequence>
<dbReference type="PANTHER" id="PTHR33713:SF6">
    <property type="entry name" value="ANTITOXIN YEFM"/>
    <property type="match status" value="1"/>
</dbReference>
<reference evidence="3 4" key="1">
    <citation type="journal article" date="2018" name="Aquat. Microb. Ecol.">
        <title>Gammaproteobacterial methanotrophs dominate.</title>
        <authorList>
            <person name="Rissanen A.J."/>
            <person name="Saarenheimo J."/>
            <person name="Tiirola M."/>
            <person name="Peura S."/>
            <person name="Aalto S.L."/>
            <person name="Karvinen A."/>
            <person name="Nykanen H."/>
        </authorList>
    </citation>
    <scope>NUCLEOTIDE SEQUENCE [LARGE SCALE GENOMIC DNA]</scope>
    <source>
        <strain evidence="3">AMbin10</strain>
    </source>
</reference>
<dbReference type="PANTHER" id="PTHR33713">
    <property type="entry name" value="ANTITOXIN YAFN-RELATED"/>
    <property type="match status" value="1"/>
</dbReference>
<dbReference type="Proteomes" id="UP000249396">
    <property type="component" value="Unassembled WGS sequence"/>
</dbReference>
<evidence type="ECO:0000256" key="1">
    <source>
        <dbReference type="ARBA" id="ARBA00009981"/>
    </source>
</evidence>
<dbReference type="Pfam" id="PF02604">
    <property type="entry name" value="PhdYeFM_antitox"/>
    <property type="match status" value="1"/>
</dbReference>
<dbReference type="Gene3D" id="1.10.1220.170">
    <property type="match status" value="1"/>
</dbReference>
<accession>A0A2W4QAA3</accession>
<proteinExistence type="inferred from homology"/>
<comment type="function">
    <text evidence="2">Antitoxin component of a type II toxin-antitoxin (TA) system.</text>
</comment>
<dbReference type="InterPro" id="IPR036165">
    <property type="entry name" value="YefM-like_sf"/>
</dbReference>
<name>A0A2W4QAA3_9GAMM</name>
<dbReference type="EMBL" id="QJPH01000583">
    <property type="protein sequence ID" value="PZN69231.1"/>
    <property type="molecule type" value="Genomic_DNA"/>
</dbReference>
<evidence type="ECO:0000256" key="2">
    <source>
        <dbReference type="RuleBase" id="RU362080"/>
    </source>
</evidence>
<evidence type="ECO:0000313" key="4">
    <source>
        <dbReference type="Proteomes" id="UP000249396"/>
    </source>
</evidence>
<comment type="similarity">
    <text evidence="1 2">Belongs to the phD/YefM antitoxin family.</text>
</comment>